<evidence type="ECO:0000313" key="1">
    <source>
        <dbReference type="EMBL" id="CCF84315.1"/>
    </source>
</evidence>
<organism evidence="1 2">
    <name type="scientific">Nitrolancea hollandica Lb</name>
    <dbReference type="NCBI Taxonomy" id="1129897"/>
    <lineage>
        <taxon>Bacteria</taxon>
        <taxon>Pseudomonadati</taxon>
        <taxon>Thermomicrobiota</taxon>
        <taxon>Thermomicrobia</taxon>
        <taxon>Sphaerobacterales</taxon>
        <taxon>Sphaerobacterineae</taxon>
        <taxon>Sphaerobacteraceae</taxon>
        <taxon>Nitrolancea</taxon>
    </lineage>
</organism>
<sequence>MMRIPITNTTNGSSVFAVKRPRENPFTLRQLLPLIANHGDSLSGRAVRPRPAYCPGPACG</sequence>
<reference evidence="1 2" key="1">
    <citation type="journal article" date="2012" name="ISME J.">
        <title>Nitrification expanded: discovery, physiology and genomics of a nitrite-oxidizing bacterium from the phylum Chloroflexi.</title>
        <authorList>
            <person name="Sorokin D.Y."/>
            <person name="Lucker S."/>
            <person name="Vejmelkova D."/>
            <person name="Kostrikina N.A."/>
            <person name="Kleerebezem R."/>
            <person name="Rijpstra W.I."/>
            <person name="Damste J.S."/>
            <person name="Le Paslier D."/>
            <person name="Muyzer G."/>
            <person name="Wagner M."/>
            <person name="van Loosdrecht M.C."/>
            <person name="Daims H."/>
        </authorList>
    </citation>
    <scope>NUCLEOTIDE SEQUENCE [LARGE SCALE GENOMIC DNA]</scope>
    <source>
        <strain evidence="2">none</strain>
    </source>
</reference>
<accession>I4EI03</accession>
<gene>
    <name evidence="1" type="ORF">NITHO_3310032</name>
</gene>
<name>I4EI03_9BACT</name>
<dbReference type="EMBL" id="CAGS01000259">
    <property type="protein sequence ID" value="CCF84315.1"/>
    <property type="molecule type" value="Genomic_DNA"/>
</dbReference>
<evidence type="ECO:0000313" key="2">
    <source>
        <dbReference type="Proteomes" id="UP000004221"/>
    </source>
</evidence>
<protein>
    <submittedName>
        <fullName evidence="1">Uncharacterized protein</fullName>
    </submittedName>
</protein>
<comment type="caution">
    <text evidence="1">The sequence shown here is derived from an EMBL/GenBank/DDBJ whole genome shotgun (WGS) entry which is preliminary data.</text>
</comment>
<dbReference type="Proteomes" id="UP000004221">
    <property type="component" value="Unassembled WGS sequence"/>
</dbReference>
<proteinExistence type="predicted"/>
<keyword evidence="2" id="KW-1185">Reference proteome</keyword>
<dbReference type="AlphaFoldDB" id="I4EI03"/>